<feature type="transmembrane region" description="Helical" evidence="6">
    <location>
        <begin position="71"/>
        <end position="90"/>
    </location>
</feature>
<keyword evidence="3 6" id="KW-0812">Transmembrane</keyword>
<dbReference type="Proteomes" id="UP000192343">
    <property type="component" value="Unassembled WGS sequence"/>
</dbReference>
<organism evidence="8 9">
    <name type="scientific">Marispirochaeta aestuarii</name>
    <dbReference type="NCBI Taxonomy" id="1963862"/>
    <lineage>
        <taxon>Bacteria</taxon>
        <taxon>Pseudomonadati</taxon>
        <taxon>Spirochaetota</taxon>
        <taxon>Spirochaetia</taxon>
        <taxon>Spirochaetales</taxon>
        <taxon>Spirochaetaceae</taxon>
        <taxon>Marispirochaeta</taxon>
    </lineage>
</organism>
<evidence type="ECO:0000313" key="9">
    <source>
        <dbReference type="Proteomes" id="UP000192343"/>
    </source>
</evidence>
<reference evidence="8 9" key="1">
    <citation type="submission" date="2017-03" db="EMBL/GenBank/DDBJ databases">
        <title>Draft Genome sequence of Marispirochaeta sp. strain JC444.</title>
        <authorList>
            <person name="Shivani Y."/>
            <person name="Subhash Y."/>
            <person name="Sasikala C."/>
            <person name="Ramana C."/>
        </authorList>
    </citation>
    <scope>NUCLEOTIDE SEQUENCE [LARGE SCALE GENOMIC DNA]</scope>
    <source>
        <strain evidence="8 9">JC444</strain>
    </source>
</reference>
<evidence type="ECO:0000256" key="5">
    <source>
        <dbReference type="ARBA" id="ARBA00023136"/>
    </source>
</evidence>
<dbReference type="GO" id="GO:0005886">
    <property type="term" value="C:plasma membrane"/>
    <property type="evidence" value="ECO:0007669"/>
    <property type="project" value="UniProtKB-SubCell"/>
</dbReference>
<keyword evidence="4 6" id="KW-1133">Transmembrane helix</keyword>
<feature type="transmembrane region" description="Helical" evidence="6">
    <location>
        <begin position="175"/>
        <end position="196"/>
    </location>
</feature>
<gene>
    <name evidence="8" type="ORF">B4O97_18350</name>
</gene>
<keyword evidence="9" id="KW-1185">Reference proteome</keyword>
<dbReference type="AlphaFoldDB" id="A0A1Y1RTA5"/>
<feature type="domain" description="EamA" evidence="7">
    <location>
        <begin position="146"/>
        <end position="277"/>
    </location>
</feature>
<evidence type="ECO:0000256" key="4">
    <source>
        <dbReference type="ARBA" id="ARBA00022989"/>
    </source>
</evidence>
<dbReference type="OrthoDB" id="9804865at2"/>
<name>A0A1Y1RTA5_9SPIO</name>
<feature type="transmembrane region" description="Helical" evidence="6">
    <location>
        <begin position="237"/>
        <end position="257"/>
    </location>
</feature>
<evidence type="ECO:0000259" key="7">
    <source>
        <dbReference type="Pfam" id="PF00892"/>
    </source>
</evidence>
<evidence type="ECO:0000256" key="6">
    <source>
        <dbReference type="SAM" id="Phobius"/>
    </source>
</evidence>
<evidence type="ECO:0000313" key="8">
    <source>
        <dbReference type="EMBL" id="ORC30288.1"/>
    </source>
</evidence>
<feature type="transmembrane region" description="Helical" evidence="6">
    <location>
        <begin position="149"/>
        <end position="168"/>
    </location>
</feature>
<keyword evidence="2" id="KW-1003">Cell membrane</keyword>
<dbReference type="EMBL" id="MWQY01000033">
    <property type="protein sequence ID" value="ORC30288.1"/>
    <property type="molecule type" value="Genomic_DNA"/>
</dbReference>
<dbReference type="SUPFAM" id="SSF103481">
    <property type="entry name" value="Multidrug resistance efflux transporter EmrE"/>
    <property type="match status" value="2"/>
</dbReference>
<protein>
    <submittedName>
        <fullName evidence="8">EamA family transporter</fullName>
    </submittedName>
</protein>
<dbReference type="PANTHER" id="PTHR42920:SF5">
    <property type="entry name" value="EAMA DOMAIN-CONTAINING PROTEIN"/>
    <property type="match status" value="1"/>
</dbReference>
<evidence type="ECO:0000256" key="3">
    <source>
        <dbReference type="ARBA" id="ARBA00022692"/>
    </source>
</evidence>
<evidence type="ECO:0000256" key="2">
    <source>
        <dbReference type="ARBA" id="ARBA00022475"/>
    </source>
</evidence>
<dbReference type="Pfam" id="PF00892">
    <property type="entry name" value="EamA"/>
    <property type="match status" value="2"/>
</dbReference>
<feature type="transmembrane region" description="Helical" evidence="6">
    <location>
        <begin position="96"/>
        <end position="113"/>
    </location>
</feature>
<dbReference type="InterPro" id="IPR037185">
    <property type="entry name" value="EmrE-like"/>
</dbReference>
<feature type="domain" description="EamA" evidence="7">
    <location>
        <begin position="5"/>
        <end position="137"/>
    </location>
</feature>
<keyword evidence="5 6" id="KW-0472">Membrane</keyword>
<evidence type="ECO:0000256" key="1">
    <source>
        <dbReference type="ARBA" id="ARBA00004651"/>
    </source>
</evidence>
<dbReference type="InterPro" id="IPR000620">
    <property type="entry name" value="EamA_dom"/>
</dbReference>
<proteinExistence type="predicted"/>
<dbReference type="InterPro" id="IPR051258">
    <property type="entry name" value="Diverse_Substrate_Transporter"/>
</dbReference>
<dbReference type="Gene3D" id="1.10.3730.20">
    <property type="match status" value="1"/>
</dbReference>
<dbReference type="STRING" id="1963862.B4O97_18350"/>
<sequence length="298" mass="31761">MKNDALLLMTAMIWGFAFVAQRVGMRFIGPFTYNAVRFALGAASLLPLLYWRRARGRQIRSSVRLRIRVGLAAGAFLFFAASLQQIGIVYTSAGKAGFITTLYVVLVPLFGIVVRRGTGIAGWVGALLAVSGLYLLSVREGFTVSPGDLLVLASAVFWALHVLIIDLYGRYVDSIELSIIQFALCSVLCGVTALGFEDPGFQGILTAAVPILYGGLFSVGIAYTLQVVAQKNAPPSHAAILLSLEGAFAALGGWLLIGEVLDPRSLAGCVLMFAGMLASQWQVITGSRKSLTPSVQDP</sequence>
<accession>A0A1Y1RTA5</accession>
<feature type="transmembrane region" description="Helical" evidence="6">
    <location>
        <begin position="30"/>
        <end position="51"/>
    </location>
</feature>
<dbReference type="PANTHER" id="PTHR42920">
    <property type="entry name" value="OS03G0707200 PROTEIN-RELATED"/>
    <property type="match status" value="1"/>
</dbReference>
<feature type="transmembrane region" description="Helical" evidence="6">
    <location>
        <begin position="120"/>
        <end position="137"/>
    </location>
</feature>
<feature type="transmembrane region" description="Helical" evidence="6">
    <location>
        <begin position="202"/>
        <end position="225"/>
    </location>
</feature>
<comment type="caution">
    <text evidence="8">The sequence shown here is derived from an EMBL/GenBank/DDBJ whole genome shotgun (WGS) entry which is preliminary data.</text>
</comment>
<comment type="subcellular location">
    <subcellularLocation>
        <location evidence="1">Cell membrane</location>
        <topology evidence="1">Multi-pass membrane protein</topology>
    </subcellularLocation>
</comment>